<evidence type="ECO:0000256" key="1">
    <source>
        <dbReference type="ARBA" id="ARBA00023002"/>
    </source>
</evidence>
<evidence type="ECO:0000313" key="5">
    <source>
        <dbReference type="Proteomes" id="UP000316095"/>
    </source>
</evidence>
<name>A0A5C5XH31_9PLAN</name>
<feature type="domain" description="Gfo/Idh/MocA-like oxidoreductase N-terminal" evidence="2">
    <location>
        <begin position="36"/>
        <end position="161"/>
    </location>
</feature>
<gene>
    <name evidence="4" type="primary">yvaA_2</name>
    <name evidence="4" type="ORF">Pan54_21810</name>
</gene>
<keyword evidence="1 4" id="KW-0560">Oxidoreductase</keyword>
<evidence type="ECO:0000259" key="3">
    <source>
        <dbReference type="Pfam" id="PF02894"/>
    </source>
</evidence>
<proteinExistence type="predicted"/>
<dbReference type="RefSeq" id="WP_146503435.1">
    <property type="nucleotide sequence ID" value="NZ_SJPG01000001.1"/>
</dbReference>
<feature type="domain" description="Gfo/Idh/MocA-like oxidoreductase C-terminal" evidence="3">
    <location>
        <begin position="202"/>
        <end position="385"/>
    </location>
</feature>
<dbReference type="Pfam" id="PF02894">
    <property type="entry name" value="GFO_IDH_MocA_C"/>
    <property type="match status" value="1"/>
</dbReference>
<dbReference type="PANTHER" id="PTHR43818:SF11">
    <property type="entry name" value="BCDNA.GH03377"/>
    <property type="match status" value="1"/>
</dbReference>
<dbReference type="GO" id="GO:0016491">
    <property type="term" value="F:oxidoreductase activity"/>
    <property type="evidence" value="ECO:0007669"/>
    <property type="project" value="UniProtKB-KW"/>
</dbReference>
<dbReference type="EMBL" id="SJPG01000001">
    <property type="protein sequence ID" value="TWT61445.1"/>
    <property type="molecule type" value="Genomic_DNA"/>
</dbReference>
<dbReference type="Proteomes" id="UP000316095">
    <property type="component" value="Unassembled WGS sequence"/>
</dbReference>
<evidence type="ECO:0000259" key="2">
    <source>
        <dbReference type="Pfam" id="PF01408"/>
    </source>
</evidence>
<comment type="caution">
    <text evidence="4">The sequence shown here is derived from an EMBL/GenBank/DDBJ whole genome shotgun (WGS) entry which is preliminary data.</text>
</comment>
<protein>
    <submittedName>
        <fullName evidence="4">Putative oxidoreductase YvaA</fullName>
        <ecNumber evidence="4">1.-.-.-</ecNumber>
    </submittedName>
</protein>
<accession>A0A5C5XH31</accession>
<dbReference type="SUPFAM" id="SSF51735">
    <property type="entry name" value="NAD(P)-binding Rossmann-fold domains"/>
    <property type="match status" value="1"/>
</dbReference>
<dbReference type="InterPro" id="IPR036291">
    <property type="entry name" value="NAD(P)-bd_dom_sf"/>
</dbReference>
<evidence type="ECO:0000313" key="4">
    <source>
        <dbReference type="EMBL" id="TWT61445.1"/>
    </source>
</evidence>
<dbReference type="Gene3D" id="3.40.50.720">
    <property type="entry name" value="NAD(P)-binding Rossmann-like Domain"/>
    <property type="match status" value="1"/>
</dbReference>
<dbReference type="SUPFAM" id="SSF55347">
    <property type="entry name" value="Glyceraldehyde-3-phosphate dehydrogenase-like, C-terminal domain"/>
    <property type="match status" value="1"/>
</dbReference>
<dbReference type="InterPro" id="IPR004104">
    <property type="entry name" value="Gfo/Idh/MocA-like_OxRdtase_C"/>
</dbReference>
<sequence length="403" mass="43976">MQRRQFTLGSFGLAWGVITNWGLQALDANVDAKVYRVGVIGHTGRGNFGHGLDTVWHDVDRTEIVAVADANEEGLQREVSKLKLDAKAGFIDYHEMLQKVRPEIVAVCPCHPDQHHAMIIAAIEGGAKGIYVEKPFVRTLKEVDEVLAAAKKHNVKIAVAHRNRYRSELQTIDRLIAADEIGKLLEIRGRGKCDPRGGAEDLWVLGSHVLNLMTYFGGAPKSCSAVMQQDGHLVTKQDVHDGPEAIGPIAGNELHVRYLFDSGVVGYFESIANGGIGSHGFGLQLIGSKGIIELRCDETDFAHLIPGNPFAPSQNGKPWLKISSAGADLPEPNPKHVSGVQHHQVPCEDLISAIEEDRDPLCSAKEAAQTVEMISAVFESHRQNGRTISFPLEVRVNPLTLMN</sequence>
<dbReference type="InterPro" id="IPR050463">
    <property type="entry name" value="Gfo/Idh/MocA_oxidrdct_glycsds"/>
</dbReference>
<dbReference type="InterPro" id="IPR000683">
    <property type="entry name" value="Gfo/Idh/MocA-like_OxRdtase_N"/>
</dbReference>
<keyword evidence="5" id="KW-1185">Reference proteome</keyword>
<dbReference type="Gene3D" id="3.30.360.10">
    <property type="entry name" value="Dihydrodipicolinate Reductase, domain 2"/>
    <property type="match status" value="1"/>
</dbReference>
<dbReference type="Pfam" id="PF01408">
    <property type="entry name" value="GFO_IDH_MocA"/>
    <property type="match status" value="1"/>
</dbReference>
<dbReference type="OrthoDB" id="9776544at2"/>
<organism evidence="4 5">
    <name type="scientific">Rubinisphaera italica</name>
    <dbReference type="NCBI Taxonomy" id="2527969"/>
    <lineage>
        <taxon>Bacteria</taxon>
        <taxon>Pseudomonadati</taxon>
        <taxon>Planctomycetota</taxon>
        <taxon>Planctomycetia</taxon>
        <taxon>Planctomycetales</taxon>
        <taxon>Planctomycetaceae</taxon>
        <taxon>Rubinisphaera</taxon>
    </lineage>
</organism>
<dbReference type="AlphaFoldDB" id="A0A5C5XH31"/>
<dbReference type="GO" id="GO:0000166">
    <property type="term" value="F:nucleotide binding"/>
    <property type="evidence" value="ECO:0007669"/>
    <property type="project" value="InterPro"/>
</dbReference>
<dbReference type="EC" id="1.-.-.-" evidence="4"/>
<dbReference type="PANTHER" id="PTHR43818">
    <property type="entry name" value="BCDNA.GH03377"/>
    <property type="match status" value="1"/>
</dbReference>
<reference evidence="4 5" key="1">
    <citation type="submission" date="2019-02" db="EMBL/GenBank/DDBJ databases">
        <title>Deep-cultivation of Planctomycetes and their phenomic and genomic characterization uncovers novel biology.</title>
        <authorList>
            <person name="Wiegand S."/>
            <person name="Jogler M."/>
            <person name="Boedeker C."/>
            <person name="Pinto D."/>
            <person name="Vollmers J."/>
            <person name="Rivas-Marin E."/>
            <person name="Kohn T."/>
            <person name="Peeters S.H."/>
            <person name="Heuer A."/>
            <person name="Rast P."/>
            <person name="Oberbeckmann S."/>
            <person name="Bunk B."/>
            <person name="Jeske O."/>
            <person name="Meyerdierks A."/>
            <person name="Storesund J.E."/>
            <person name="Kallscheuer N."/>
            <person name="Luecker S."/>
            <person name="Lage O.M."/>
            <person name="Pohl T."/>
            <person name="Merkel B.J."/>
            <person name="Hornburger P."/>
            <person name="Mueller R.-W."/>
            <person name="Bruemmer F."/>
            <person name="Labrenz M."/>
            <person name="Spormann A.M."/>
            <person name="Op Den Camp H."/>
            <person name="Overmann J."/>
            <person name="Amann R."/>
            <person name="Jetten M.S.M."/>
            <person name="Mascher T."/>
            <person name="Medema M.H."/>
            <person name="Devos D.P."/>
            <person name="Kaster A.-K."/>
            <person name="Ovreas L."/>
            <person name="Rohde M."/>
            <person name="Galperin M.Y."/>
            <person name="Jogler C."/>
        </authorList>
    </citation>
    <scope>NUCLEOTIDE SEQUENCE [LARGE SCALE GENOMIC DNA]</scope>
    <source>
        <strain evidence="4 5">Pan54</strain>
    </source>
</reference>